<protein>
    <recommendedName>
        <fullName evidence="6">Translocation and assembly module TamB C-terminal domain-containing protein</fullName>
    </recommendedName>
</protein>
<keyword evidence="4 5" id="KW-0472">Membrane</keyword>
<dbReference type="GO" id="GO:0009306">
    <property type="term" value="P:protein secretion"/>
    <property type="evidence" value="ECO:0007669"/>
    <property type="project" value="InterPro"/>
</dbReference>
<accession>F0S2L0</accession>
<reference evidence="8" key="2">
    <citation type="submission" date="2011-02" db="EMBL/GenBank/DDBJ databases">
        <title>The complete genome of Desulfurobacterium thermolithotrophum DSM 11699.</title>
        <authorList>
            <consortium name="US DOE Joint Genome Institute (JGI-PGF)"/>
            <person name="Lucas S."/>
            <person name="Copeland A."/>
            <person name="Lapidus A."/>
            <person name="Bruce D."/>
            <person name="Goodwin L."/>
            <person name="Pitluck S."/>
            <person name="Kyrpides N."/>
            <person name="Mavromatis K."/>
            <person name="Pagani I."/>
            <person name="Ivanova N."/>
            <person name="Mikhailova N."/>
            <person name="Daligault H."/>
            <person name="Detter J.C."/>
            <person name="Tapia R."/>
            <person name="Han C."/>
            <person name="Land M."/>
            <person name="Hauser L."/>
            <person name="Markowitz V."/>
            <person name="Cheng J.-F."/>
            <person name="Hugenholtz P."/>
            <person name="Woyke T."/>
            <person name="Wu D."/>
            <person name="Spring S."/>
            <person name="Brambilla E."/>
            <person name="Klenk H.-P."/>
            <person name="Eisen J.A."/>
        </authorList>
    </citation>
    <scope>NUCLEOTIDE SEQUENCE [LARGE SCALE GENOMIC DNA]</scope>
    <source>
        <strain evidence="8">DSM 11699 / BSA</strain>
    </source>
</reference>
<evidence type="ECO:0000256" key="1">
    <source>
        <dbReference type="ARBA" id="ARBA00004167"/>
    </source>
</evidence>
<evidence type="ECO:0000256" key="4">
    <source>
        <dbReference type="ARBA" id="ARBA00023136"/>
    </source>
</evidence>
<keyword evidence="2 5" id="KW-0812">Transmembrane</keyword>
<dbReference type="eggNOG" id="COG2911">
    <property type="taxonomic scope" value="Bacteria"/>
</dbReference>
<comment type="subcellular location">
    <subcellularLocation>
        <location evidence="1">Membrane</location>
        <topology evidence="1">Single-pass membrane protein</topology>
    </subcellularLocation>
</comment>
<reference evidence="7 8" key="1">
    <citation type="journal article" date="2011" name="Stand. Genomic Sci.">
        <title>Complete genome sequence of the thermophilic sulfur-reducer Desulfurobacterium thermolithotrophum type strain (BSA(T)) from a deep-sea hydrothermal vent.</title>
        <authorList>
            <person name="Goker M."/>
            <person name="Daligault H."/>
            <person name="Mwirichia R."/>
            <person name="Lapidus A."/>
            <person name="Lucas S."/>
            <person name="Deshpande S."/>
            <person name="Pagani I."/>
            <person name="Tapia R."/>
            <person name="Cheng J.F."/>
            <person name="Goodwin L."/>
            <person name="Pitluck S."/>
            <person name="Liolios K."/>
            <person name="Ivanova N."/>
            <person name="Mavromatis K."/>
            <person name="Mikhailova N."/>
            <person name="Pati A."/>
            <person name="Chen A."/>
            <person name="Palaniappan K."/>
            <person name="Han C."/>
            <person name="Land M."/>
            <person name="Hauser L."/>
            <person name="Pan C."/>
            <person name="Brambilla E.M."/>
            <person name="Rohde M."/>
            <person name="Spring S."/>
            <person name="Sikorski J."/>
            <person name="Wirth R."/>
            <person name="Detter J.C."/>
            <person name="Woyke T."/>
            <person name="Bristow J."/>
            <person name="Eisen J.A."/>
            <person name="Markowitz V."/>
            <person name="Hugenholtz P."/>
            <person name="Kyrpides N.C."/>
            <person name="Klenk H.P."/>
        </authorList>
    </citation>
    <scope>NUCLEOTIDE SEQUENCE [LARGE SCALE GENOMIC DNA]</scope>
    <source>
        <strain evidence="8">DSM 11699 / BSA</strain>
    </source>
</reference>
<dbReference type="InParanoid" id="F0S2L0"/>
<proteinExistence type="predicted"/>
<feature type="transmembrane region" description="Helical" evidence="5">
    <location>
        <begin position="23"/>
        <end position="48"/>
    </location>
</feature>
<evidence type="ECO:0000259" key="6">
    <source>
        <dbReference type="Pfam" id="PF04357"/>
    </source>
</evidence>
<feature type="domain" description="Translocation and assembly module TamB C-terminal" evidence="6">
    <location>
        <begin position="990"/>
        <end position="1294"/>
    </location>
</feature>
<evidence type="ECO:0000256" key="3">
    <source>
        <dbReference type="ARBA" id="ARBA00022989"/>
    </source>
</evidence>
<name>F0S2L0_DESTD</name>
<keyword evidence="8" id="KW-1185">Reference proteome</keyword>
<evidence type="ECO:0000313" key="7">
    <source>
        <dbReference type="EMBL" id="ADY73082.1"/>
    </source>
</evidence>
<dbReference type="InterPro" id="IPR007452">
    <property type="entry name" value="TamB_C"/>
</dbReference>
<dbReference type="GO" id="GO:0005886">
    <property type="term" value="C:plasma membrane"/>
    <property type="evidence" value="ECO:0007669"/>
    <property type="project" value="InterPro"/>
</dbReference>
<dbReference type="KEGG" id="dte:Dester_0428"/>
<evidence type="ECO:0000256" key="2">
    <source>
        <dbReference type="ARBA" id="ARBA00022692"/>
    </source>
</evidence>
<evidence type="ECO:0000256" key="5">
    <source>
        <dbReference type="SAM" id="Phobius"/>
    </source>
</evidence>
<sequence>MKVNQEFLKAFLKSIKRGKINKFLKLIFTIFFIYFSFLIGKDLFLFYLKQKEIIKFQYSGISFSYKKGNLILKANEIQFQKPDLRVKTSKLELSLKVWESLKELKPDFTYIKMDKLLVNRLVKRENKFLPKFALSLPLRVDTFSVKRFRYLDPTMNIEGNSIFIGKENFHIGRIEGDIQNKKFILKPLEGKVIDNALDFSNLEVRYDQVKLSGKGKVKKDLTELTFNGFLERKELKVSFNLEKTGKNLEIRGVANFKNFKEISFFFEGKLGKEFTLSKGKLVYKKIETDLSGKLNLQEFSLKGKISGKEIRTDFITARGILGTFSIRGNYKKPILKWNIKGKWLDSFLISLKNVSTFGSYHDDKLILKVSSKLIDVALYMNKGNGKGNFKLKNLDINALKPILAEKEKYGKWIPSVVLSGEGKFKVNGYNLISYSGNFTVNEFFFRGFSASGNLELRGDKRALSYSLSLFSSKEQLTSRGNINLKQLTIDASFWGENLKFSSLDFLKKLKLNGSVDCEGKLWGSLKNPEGEFSYISENFSYHGISLGNVKGKVTLQNFYLNVFGKSEEEKFSLEILRIHLKKPLEITLKGNVQHMDVSSLRRLINLPIILRGDITGKFSIYSPNIKIPETISFSAIVKEFNGNFSIDKIRGVVKKVSGSILYNSKKLSLDFVGDGKTLKAGDVQLENGKINLTLKDEKLHVLLKDFSFEPLKKSSVSGNIAVTLDKRELKGSIKVSGDYTKEDLFFGVALNLSLRGKLDNFTTKVDGNLSVKHPYLKKVLKFKLSGKVEEPENLGSISIKRNNEEVKFLLSGDKTNLVGVLRNIGLKLPAGEVLIKMAFVNLDLKKLDGDIALPAFDVKPVSFYRLYSVSGLYIKLKNGEPEISGCRLSYIDGWIELSNLKLENKKIGGKFLAQSGVKGLLYLTDLKNEIKYIKGTIDFSGSFEYEKELKYSVDFSSNRIDTRIDFILEKLSLINLKGKLQNGKLSSIFAEINAGDGNIVVNGGQEKGIVISIADVSAGQLGLWKSLISGNVIFKGKSINGKLNLTKIKFLLPKEKKEKHQRKLPTIPIDVSVDLYFSDAVAIKGDLFYLKILPKLSLKTINKKPLISGSFYVIDGRIDYMGKEFKVIYGTGVIDNLLEQKGNIDILATSYISGYYIYMHIKGIFDSFKLYLSSDPPLTKEQILNLIMTGASPEQVEASSELFPAVQVAYYATSYLFKPIEKQFKEVLKLENFSIEPYITRYGETVAKITLIKRLTKRVRIIGCETTGQRPEYGGSIQVFLTDKYYIEGKFNSYYGPELGVGFEINVR</sequence>
<dbReference type="STRING" id="868864.Dester_0428"/>
<dbReference type="Pfam" id="PF04357">
    <property type="entry name" value="TamB"/>
    <property type="match status" value="1"/>
</dbReference>
<keyword evidence="3 5" id="KW-1133">Transmembrane helix</keyword>
<dbReference type="EMBL" id="CP002543">
    <property type="protein sequence ID" value="ADY73082.1"/>
    <property type="molecule type" value="Genomic_DNA"/>
</dbReference>
<gene>
    <name evidence="7" type="ordered locus">Dester_0428</name>
</gene>
<evidence type="ECO:0000313" key="8">
    <source>
        <dbReference type="Proteomes" id="UP000007102"/>
    </source>
</evidence>
<dbReference type="HOGENOM" id="CLU_260993_0_0_0"/>
<organism evidence="7 8">
    <name type="scientific">Desulfurobacterium thermolithotrophum (strain DSM 11699 / BSA)</name>
    <dbReference type="NCBI Taxonomy" id="868864"/>
    <lineage>
        <taxon>Bacteria</taxon>
        <taxon>Pseudomonadati</taxon>
        <taxon>Aquificota</taxon>
        <taxon>Aquificia</taxon>
        <taxon>Desulfurobacteriales</taxon>
        <taxon>Desulfurobacteriaceae</taxon>
        <taxon>Desulfurobacterium</taxon>
    </lineage>
</organism>
<dbReference type="Proteomes" id="UP000007102">
    <property type="component" value="Chromosome"/>
</dbReference>